<dbReference type="OrthoDB" id="5817428at2759"/>
<dbReference type="Pfam" id="PF06400">
    <property type="entry name" value="Alpha-2-MRAP_N"/>
    <property type="match status" value="1"/>
</dbReference>
<feature type="domain" description="Alpha-2-macroglobulin receptor-associated protein" evidence="2">
    <location>
        <begin position="12"/>
        <end position="140"/>
    </location>
</feature>
<evidence type="ECO:0000256" key="1">
    <source>
        <dbReference type="SAM" id="SignalP"/>
    </source>
</evidence>
<protein>
    <recommendedName>
        <fullName evidence="11">Alpha-2-macroglobulin RAP C-terminal domain-containing protein</fullName>
    </recommendedName>
</protein>
<dbReference type="STRING" id="77166.N6U1J4"/>
<dbReference type="KEGG" id="dpa:109534415"/>
<dbReference type="InterPro" id="IPR010483">
    <property type="entry name" value="Alpha_2_MRAP_C"/>
</dbReference>
<keyword evidence="1" id="KW-0732">Signal</keyword>
<reference evidence="9 10" key="1">
    <citation type="journal article" date="2013" name="Genome Biol.">
        <title>Draft genome of the mountain pine beetle, Dendroctonus ponderosae Hopkins, a major forest pest.</title>
        <authorList>
            <person name="Keeling C.I."/>
            <person name="Yuen M.M."/>
            <person name="Liao N.Y."/>
            <person name="Docking T.R."/>
            <person name="Chan S.K."/>
            <person name="Taylor G.A."/>
            <person name="Palmquist D.L."/>
            <person name="Jackman S.D."/>
            <person name="Nguyen A."/>
            <person name="Li M."/>
            <person name="Henderson H."/>
            <person name="Janes J.K."/>
            <person name="Zhao Y."/>
            <person name="Pandoh P."/>
            <person name="Moore R."/>
            <person name="Sperling F.A."/>
            <person name="Huber D.P."/>
            <person name="Birol I."/>
            <person name="Jones S.J."/>
            <person name="Bohlmann J."/>
        </authorList>
    </citation>
    <scope>NUCLEOTIDE SEQUENCE</scope>
</reference>
<dbReference type="EnsemblMetazoa" id="XM_019912600.1">
    <property type="protein sequence ID" value="XP_019768159.1"/>
    <property type="gene ID" value="LOC109543077"/>
</dbReference>
<evidence type="ECO:0000313" key="9">
    <source>
        <dbReference type="Proteomes" id="UP000019118"/>
    </source>
</evidence>
<dbReference type="EMBL" id="KB741220">
    <property type="protein sequence ID" value="ENN72427.1"/>
    <property type="molecule type" value="Genomic_DNA"/>
</dbReference>
<evidence type="ECO:0000259" key="2">
    <source>
        <dbReference type="Pfam" id="PF06400"/>
    </source>
</evidence>
<dbReference type="Proteomes" id="UP000019118">
    <property type="component" value="Unassembled WGS sequence"/>
</dbReference>
<dbReference type="GO" id="GO:0048019">
    <property type="term" value="F:receptor antagonist activity"/>
    <property type="evidence" value="ECO:0007669"/>
    <property type="project" value="InterPro"/>
</dbReference>
<dbReference type="SUPFAM" id="SSF47045">
    <property type="entry name" value="RAP domain-like"/>
    <property type="match status" value="3"/>
</dbReference>
<evidence type="ECO:0000313" key="4">
    <source>
        <dbReference type="EMBL" id="ENN72427.1"/>
    </source>
</evidence>
<dbReference type="InterPro" id="IPR038003">
    <property type="entry name" value="A2-macroglobuin_RAP"/>
</dbReference>
<sequence length="379" mass="44246">MVLKNVASVILFISIILVVTECHQKYSKDANFPSTQDSSPKFDGPGEDLRPISLKHLDRPFRMAKLNLLWSKAVHRLSDAKIQSLFGELKLHDKEEITWKHLRAEGKDKDGLKEAQLRDKLKTIMTNYGFLDQIDDVNDDRKVYPFKALNEASDKHINRSIFKDKKLNKLWEKATIAGFSKDELDALQEEFTHHQDKIDQYYALLHRVKGDPKDQVQEREQNSLDESLDKYNAIEILEEKEPNKDHLDHVNLIREHHKQIKEGFDHLDKLSGSGPASKEFVEPKVQGLWRIAVQSNFSTAELQSLKSELFHYENRLLKLRHMQVEHALNEAKYNKKQKFSGEKSNGQKMMEDNIKKQARKVDKIHLDIETKIMQRHIEL</sequence>
<dbReference type="EMBL" id="KB631952">
    <property type="protein sequence ID" value="ERL87441.1"/>
    <property type="molecule type" value="Genomic_DNA"/>
</dbReference>
<evidence type="ECO:0000313" key="6">
    <source>
        <dbReference type="EMBL" id="ERL83984.1"/>
    </source>
</evidence>
<evidence type="ECO:0008006" key="11">
    <source>
        <dbReference type="Google" id="ProtNLM"/>
    </source>
</evidence>
<feature type="domain" description="Alpha-2-macroglobulin RAP C-terminal" evidence="3">
    <location>
        <begin position="161"/>
        <end position="379"/>
    </location>
</feature>
<dbReference type="CDD" id="cd14808">
    <property type="entry name" value="RAP_D3"/>
    <property type="match status" value="1"/>
</dbReference>
<dbReference type="InterPro" id="IPR037999">
    <property type="entry name" value="RAP_D3"/>
</dbReference>
<dbReference type="InterPro" id="IPR036744">
    <property type="entry name" value="RAP_sf"/>
</dbReference>
<dbReference type="OMA" id="QEFEHHQ"/>
<evidence type="ECO:0000313" key="5">
    <source>
        <dbReference type="EMBL" id="ENN83274.1"/>
    </source>
</evidence>
<dbReference type="Gene3D" id="1.20.81.10">
    <property type="entry name" value="RAP domain"/>
    <property type="match status" value="3"/>
</dbReference>
<proteinExistence type="predicted"/>
<feature type="chain" id="PRO_5010971935" description="Alpha-2-macroglobulin RAP C-terminal domain-containing protein" evidence="1">
    <location>
        <begin position="23"/>
        <end position="379"/>
    </location>
</feature>
<dbReference type="PANTHER" id="PTHR16560:SF2">
    <property type="entry name" value="ALPHA-2-MACROGLOBULIN RECEPTOR-ASSOCIATED PROTEIN"/>
    <property type="match status" value="1"/>
</dbReference>
<dbReference type="InterPro" id="IPR009066">
    <property type="entry name" value="MG_RAP_rcpt_1"/>
</dbReference>
<dbReference type="EnsemblMetazoa" id="XM_019900086.1">
    <property type="protein sequence ID" value="XP_019755645.1"/>
    <property type="gene ID" value="LOC109534415"/>
</dbReference>
<dbReference type="GO" id="GO:0008201">
    <property type="term" value="F:heparin binding"/>
    <property type="evidence" value="ECO:0007669"/>
    <property type="project" value="InterPro"/>
</dbReference>
<dbReference type="HOGENOM" id="CLU_064512_0_0_1"/>
<gene>
    <name evidence="8" type="primary">109534415</name>
    <name evidence="6" type="ORF">D910_01300</name>
    <name evidence="7" type="ORF">D910_04833</name>
    <name evidence="5" type="ORF">YQE_00365</name>
    <name evidence="4" type="ORF">YQE_10918</name>
</gene>
<keyword evidence="9" id="KW-1185">Reference proteome</keyword>
<reference evidence="8" key="2">
    <citation type="submission" date="2024-08" db="UniProtKB">
        <authorList>
            <consortium name="EnsemblMetazoa"/>
        </authorList>
    </citation>
    <scope>IDENTIFICATION</scope>
</reference>
<dbReference type="EMBL" id="KB735918">
    <property type="protein sequence ID" value="ENN83274.1"/>
    <property type="molecule type" value="Genomic_DNA"/>
</dbReference>
<evidence type="ECO:0000313" key="10">
    <source>
        <dbReference type="Proteomes" id="UP000030742"/>
    </source>
</evidence>
<dbReference type="PANTHER" id="PTHR16560">
    <property type="entry name" value="ALPHA-2-MACROGLOBULIN RECEPTOR-ASSOCIATED PROTEIN"/>
    <property type="match status" value="1"/>
</dbReference>
<dbReference type="Pfam" id="PF06401">
    <property type="entry name" value="Alpha-2-MRAP_C"/>
    <property type="match status" value="1"/>
</dbReference>
<dbReference type="GO" id="GO:0050750">
    <property type="term" value="F:low-density lipoprotein particle receptor binding"/>
    <property type="evidence" value="ECO:0007669"/>
    <property type="project" value="InterPro"/>
</dbReference>
<feature type="non-terminal residue" evidence="4">
    <location>
        <position position="1"/>
    </location>
</feature>
<feature type="signal peptide" evidence="1">
    <location>
        <begin position="1"/>
        <end position="22"/>
    </location>
</feature>
<dbReference type="GO" id="GO:0048259">
    <property type="term" value="P:regulation of receptor-mediated endocytosis"/>
    <property type="evidence" value="ECO:0007669"/>
    <property type="project" value="TreeGrafter"/>
</dbReference>
<evidence type="ECO:0000313" key="7">
    <source>
        <dbReference type="EMBL" id="ERL87441.1"/>
    </source>
</evidence>
<dbReference type="AlphaFoldDB" id="N6U1J4"/>
<organism evidence="4">
    <name type="scientific">Dendroctonus ponderosae</name>
    <name type="common">Mountain pine beetle</name>
    <dbReference type="NCBI Taxonomy" id="77166"/>
    <lineage>
        <taxon>Eukaryota</taxon>
        <taxon>Metazoa</taxon>
        <taxon>Ecdysozoa</taxon>
        <taxon>Arthropoda</taxon>
        <taxon>Hexapoda</taxon>
        <taxon>Insecta</taxon>
        <taxon>Pterygota</taxon>
        <taxon>Neoptera</taxon>
        <taxon>Endopterygota</taxon>
        <taxon>Coleoptera</taxon>
        <taxon>Polyphaga</taxon>
        <taxon>Cucujiformia</taxon>
        <taxon>Curculionidae</taxon>
        <taxon>Scolytinae</taxon>
        <taxon>Dendroctonus</taxon>
    </lineage>
</organism>
<evidence type="ECO:0000259" key="3">
    <source>
        <dbReference type="Pfam" id="PF06401"/>
    </source>
</evidence>
<name>N6U1J4_DENPD</name>
<accession>N6U1J4</accession>
<dbReference type="Proteomes" id="UP000030742">
    <property type="component" value="Unassembled WGS sequence"/>
</dbReference>
<evidence type="ECO:0000313" key="8">
    <source>
        <dbReference type="EnsemblMetazoa" id="XP_019755645.1"/>
    </source>
</evidence>
<dbReference type="EMBL" id="KB630995">
    <property type="protein sequence ID" value="ERL83984.1"/>
    <property type="molecule type" value="Genomic_DNA"/>
</dbReference>
<dbReference type="GO" id="GO:0005783">
    <property type="term" value="C:endoplasmic reticulum"/>
    <property type="evidence" value="ECO:0007669"/>
    <property type="project" value="InterPro"/>
</dbReference>